<protein>
    <submittedName>
        <fullName evidence="2">Uncharacterized protein</fullName>
    </submittedName>
</protein>
<evidence type="ECO:0000313" key="2">
    <source>
        <dbReference type="EMBL" id="MCD9640670.1"/>
    </source>
</evidence>
<gene>
    <name evidence="2" type="ORF">HAX54_026119</name>
</gene>
<feature type="compositionally biased region" description="Polar residues" evidence="1">
    <location>
        <begin position="14"/>
        <end position="25"/>
    </location>
</feature>
<comment type="caution">
    <text evidence="2">The sequence shown here is derived from an EMBL/GenBank/DDBJ whole genome shotgun (WGS) entry which is preliminary data.</text>
</comment>
<dbReference type="EMBL" id="JACEIK010003172">
    <property type="protein sequence ID" value="MCD9640670.1"/>
    <property type="molecule type" value="Genomic_DNA"/>
</dbReference>
<feature type="non-terminal residue" evidence="2">
    <location>
        <position position="72"/>
    </location>
</feature>
<feature type="compositionally biased region" description="Basic and acidic residues" evidence="1">
    <location>
        <begin position="1"/>
        <end position="12"/>
    </location>
</feature>
<dbReference type="Proteomes" id="UP000823775">
    <property type="component" value="Unassembled WGS sequence"/>
</dbReference>
<feature type="non-terminal residue" evidence="2">
    <location>
        <position position="1"/>
    </location>
</feature>
<evidence type="ECO:0000313" key="3">
    <source>
        <dbReference type="Proteomes" id="UP000823775"/>
    </source>
</evidence>
<reference evidence="2 3" key="1">
    <citation type="journal article" date="2021" name="BMC Genomics">
        <title>Datura genome reveals duplications of psychoactive alkaloid biosynthetic genes and high mutation rate following tissue culture.</title>
        <authorList>
            <person name="Rajewski A."/>
            <person name="Carter-House D."/>
            <person name="Stajich J."/>
            <person name="Litt A."/>
        </authorList>
    </citation>
    <scope>NUCLEOTIDE SEQUENCE [LARGE SCALE GENOMIC DNA]</scope>
    <source>
        <strain evidence="2">AR-01</strain>
    </source>
</reference>
<sequence>DRDNDQTPKDGDGFSSNVNSRTSVPSTIVVSTQRTLGNAQNALGTEFQINSCEDYGLGIGNIQIDSFKDEFK</sequence>
<accession>A0ABS8V0L2</accession>
<keyword evidence="3" id="KW-1185">Reference proteome</keyword>
<feature type="region of interest" description="Disordered" evidence="1">
    <location>
        <begin position="1"/>
        <end position="25"/>
    </location>
</feature>
<proteinExistence type="predicted"/>
<organism evidence="2 3">
    <name type="scientific">Datura stramonium</name>
    <name type="common">Jimsonweed</name>
    <name type="synonym">Common thornapple</name>
    <dbReference type="NCBI Taxonomy" id="4076"/>
    <lineage>
        <taxon>Eukaryota</taxon>
        <taxon>Viridiplantae</taxon>
        <taxon>Streptophyta</taxon>
        <taxon>Embryophyta</taxon>
        <taxon>Tracheophyta</taxon>
        <taxon>Spermatophyta</taxon>
        <taxon>Magnoliopsida</taxon>
        <taxon>eudicotyledons</taxon>
        <taxon>Gunneridae</taxon>
        <taxon>Pentapetalae</taxon>
        <taxon>asterids</taxon>
        <taxon>lamiids</taxon>
        <taxon>Solanales</taxon>
        <taxon>Solanaceae</taxon>
        <taxon>Solanoideae</taxon>
        <taxon>Datureae</taxon>
        <taxon>Datura</taxon>
    </lineage>
</organism>
<name>A0ABS8V0L2_DATST</name>
<evidence type="ECO:0000256" key="1">
    <source>
        <dbReference type="SAM" id="MobiDB-lite"/>
    </source>
</evidence>